<protein>
    <recommendedName>
        <fullName evidence="3">Aminoglycoside phosphotransferase domain-containing protein</fullName>
    </recommendedName>
</protein>
<evidence type="ECO:0008006" key="3">
    <source>
        <dbReference type="Google" id="ProtNLM"/>
    </source>
</evidence>
<proteinExistence type="predicted"/>
<evidence type="ECO:0000313" key="2">
    <source>
        <dbReference type="Proteomes" id="UP001595947"/>
    </source>
</evidence>
<dbReference type="InterPro" id="IPR011009">
    <property type="entry name" value="Kinase-like_dom_sf"/>
</dbReference>
<dbReference type="SUPFAM" id="SSF56112">
    <property type="entry name" value="Protein kinase-like (PK-like)"/>
    <property type="match status" value="1"/>
</dbReference>
<reference evidence="2" key="1">
    <citation type="journal article" date="2019" name="Int. J. Syst. Evol. Microbiol.">
        <title>The Global Catalogue of Microorganisms (GCM) 10K type strain sequencing project: providing services to taxonomists for standard genome sequencing and annotation.</title>
        <authorList>
            <consortium name="The Broad Institute Genomics Platform"/>
            <consortium name="The Broad Institute Genome Sequencing Center for Infectious Disease"/>
            <person name="Wu L."/>
            <person name="Ma J."/>
        </authorList>
    </citation>
    <scope>NUCLEOTIDE SEQUENCE [LARGE SCALE GENOMIC DNA]</scope>
    <source>
        <strain evidence="2">CGMCC 4.7093</strain>
    </source>
</reference>
<accession>A0ABV9YS78</accession>
<evidence type="ECO:0000313" key="1">
    <source>
        <dbReference type="EMBL" id="MFC5064894.1"/>
    </source>
</evidence>
<dbReference type="RefSeq" id="WP_378038236.1">
    <property type="nucleotide sequence ID" value="NZ_JBHSIV010000028.1"/>
</dbReference>
<organism evidence="1 2">
    <name type="scientific">Actinomycetospora atypica</name>
    <dbReference type="NCBI Taxonomy" id="1290095"/>
    <lineage>
        <taxon>Bacteria</taxon>
        <taxon>Bacillati</taxon>
        <taxon>Actinomycetota</taxon>
        <taxon>Actinomycetes</taxon>
        <taxon>Pseudonocardiales</taxon>
        <taxon>Pseudonocardiaceae</taxon>
        <taxon>Actinomycetospora</taxon>
    </lineage>
</organism>
<dbReference type="Proteomes" id="UP001595947">
    <property type="component" value="Unassembled WGS sequence"/>
</dbReference>
<name>A0ABV9YS78_9PSEU</name>
<sequence length="369" mass="38324">MPPTLPGGTRTADLEPGVARLLGVPVESLEVGVVEPVAHVATAPTTAGLSRVSLVARSADGGCTPVRLVVKVLRPARYGLPPQMPDEARAHLDRTIPWRLEADVVTGLRPDRFPPGLGLPALVALSVRDEEVALWQEEVAVHGAPWTAGDVVRAAGLLGRLAARRAHDPVPWAGPTFVRSFLDDAVRTWAMPLLGAPEAWDHPEFEAAVARGLEGPVRALMADVASDDGPGVAPLAGVPALPSHGDPTPDNLLRPAADPGSFVLIDWASATCAPAGWDVVPLVFGRAEAGRAPAAEAVAVLPQAVAAYGEGLAEEGHPVDPAALGAAVRAMVRLRYGMTVLPLDALAGSRERTSGRDRQADLVAAVLDL</sequence>
<comment type="caution">
    <text evidence="1">The sequence shown here is derived from an EMBL/GenBank/DDBJ whole genome shotgun (WGS) entry which is preliminary data.</text>
</comment>
<gene>
    <name evidence="1" type="ORF">ACFPBZ_21905</name>
</gene>
<dbReference type="Gene3D" id="3.90.1200.10">
    <property type="match status" value="1"/>
</dbReference>
<keyword evidence="2" id="KW-1185">Reference proteome</keyword>
<dbReference type="EMBL" id="JBHSIV010000028">
    <property type="protein sequence ID" value="MFC5064894.1"/>
    <property type="molecule type" value="Genomic_DNA"/>
</dbReference>